<comment type="caution">
    <text evidence="3">The sequence shown here is derived from an EMBL/GenBank/DDBJ whole genome shotgun (WGS) entry which is preliminary data.</text>
</comment>
<dbReference type="Pfam" id="PF00059">
    <property type="entry name" value="Lectin_C"/>
    <property type="match status" value="2"/>
</dbReference>
<name>A0ABR3NYZ7_9TELE</name>
<evidence type="ECO:0000259" key="2">
    <source>
        <dbReference type="PROSITE" id="PS50041"/>
    </source>
</evidence>
<dbReference type="PROSITE" id="PS50041">
    <property type="entry name" value="C_TYPE_LECTIN_2"/>
    <property type="match status" value="2"/>
</dbReference>
<organism evidence="3 4">
    <name type="scientific">Cirrhinus molitorella</name>
    <name type="common">mud carp</name>
    <dbReference type="NCBI Taxonomy" id="172907"/>
    <lineage>
        <taxon>Eukaryota</taxon>
        <taxon>Metazoa</taxon>
        <taxon>Chordata</taxon>
        <taxon>Craniata</taxon>
        <taxon>Vertebrata</taxon>
        <taxon>Euteleostomi</taxon>
        <taxon>Actinopterygii</taxon>
        <taxon>Neopterygii</taxon>
        <taxon>Teleostei</taxon>
        <taxon>Ostariophysi</taxon>
        <taxon>Cypriniformes</taxon>
        <taxon>Cyprinidae</taxon>
        <taxon>Labeoninae</taxon>
        <taxon>Labeonini</taxon>
        <taxon>Cirrhinus</taxon>
    </lineage>
</organism>
<dbReference type="SUPFAM" id="SSF56436">
    <property type="entry name" value="C-type lectin-like"/>
    <property type="match status" value="2"/>
</dbReference>
<feature type="domain" description="C-type lectin" evidence="2">
    <location>
        <begin position="127"/>
        <end position="242"/>
    </location>
</feature>
<dbReference type="InterPro" id="IPR016187">
    <property type="entry name" value="CTDL_fold"/>
</dbReference>
<dbReference type="InterPro" id="IPR001304">
    <property type="entry name" value="C-type_lectin-like"/>
</dbReference>
<dbReference type="PANTHER" id="PTHR45784">
    <property type="entry name" value="C-TYPE LECTIN DOMAIN FAMILY 20 MEMBER A-RELATED"/>
    <property type="match status" value="1"/>
</dbReference>
<dbReference type="EMBL" id="JAYMGO010000001">
    <property type="protein sequence ID" value="KAL1282191.1"/>
    <property type="molecule type" value="Genomic_DNA"/>
</dbReference>
<feature type="domain" description="C-type lectin" evidence="2">
    <location>
        <begin position="24"/>
        <end position="129"/>
    </location>
</feature>
<protein>
    <recommendedName>
        <fullName evidence="2">C-type lectin domain-containing protein</fullName>
    </recommendedName>
</protein>
<evidence type="ECO:0000256" key="1">
    <source>
        <dbReference type="SAM" id="SignalP"/>
    </source>
</evidence>
<dbReference type="SMART" id="SM00034">
    <property type="entry name" value="CLECT"/>
    <property type="match status" value="2"/>
</dbReference>
<dbReference type="PANTHER" id="PTHR45784:SF8">
    <property type="entry name" value="C-TYPE MANNOSE RECEPTOR 2-RELATED"/>
    <property type="match status" value="1"/>
</dbReference>
<feature type="chain" id="PRO_5046853882" description="C-type lectin domain-containing protein" evidence="1">
    <location>
        <begin position="21"/>
        <end position="242"/>
    </location>
</feature>
<proteinExistence type="predicted"/>
<evidence type="ECO:0000313" key="3">
    <source>
        <dbReference type="EMBL" id="KAL1282191.1"/>
    </source>
</evidence>
<evidence type="ECO:0000313" key="4">
    <source>
        <dbReference type="Proteomes" id="UP001558613"/>
    </source>
</evidence>
<keyword evidence="4" id="KW-1185">Reference proteome</keyword>
<keyword evidence="1" id="KW-0732">Signal</keyword>
<feature type="signal peptide" evidence="1">
    <location>
        <begin position="1"/>
        <end position="20"/>
    </location>
</feature>
<reference evidence="3 4" key="1">
    <citation type="submission" date="2023-09" db="EMBL/GenBank/DDBJ databases">
        <authorList>
            <person name="Wang M."/>
        </authorList>
    </citation>
    <scope>NUCLEOTIDE SEQUENCE [LARGE SCALE GENOMIC DNA]</scope>
    <source>
        <strain evidence="3">GT-2023</strain>
        <tissue evidence="3">Liver</tissue>
    </source>
</reference>
<sequence length="242" mass="28455">MKMILTVFFLFVLGLNIGETVRIHFYVPTPMTRAQALSYCTQYYTTLSIINSEEEHQKLVAAAGGIIFQGWIGLYRPVGNPNIWIWPDQQLLDFTKLYDPENRNVSCVYAAMNKWYANSCENMHPFFCHYEYDVTLVKLNKTWEDALIYCRDKFFDLASATIVSELEILRNRTKPSTTEGVWTGLRFLAGEWHWMSKTFKKILYRGSLPSCPEEPYRCGAHNRITEQWEMRDCQERLNFVCY</sequence>
<dbReference type="Proteomes" id="UP001558613">
    <property type="component" value="Unassembled WGS sequence"/>
</dbReference>
<accession>A0ABR3NYZ7</accession>
<dbReference type="CDD" id="cd00037">
    <property type="entry name" value="CLECT"/>
    <property type="match status" value="1"/>
</dbReference>
<dbReference type="Gene3D" id="3.10.100.10">
    <property type="entry name" value="Mannose-Binding Protein A, subunit A"/>
    <property type="match status" value="2"/>
</dbReference>
<dbReference type="InterPro" id="IPR016186">
    <property type="entry name" value="C-type_lectin-like/link_sf"/>
</dbReference>
<gene>
    <name evidence="3" type="ORF">QQF64_000994</name>
</gene>